<dbReference type="Pfam" id="PF21316">
    <property type="entry name" value="TPPII_GBD"/>
    <property type="match status" value="1"/>
</dbReference>
<evidence type="ECO:0000256" key="2">
    <source>
        <dbReference type="ARBA" id="ARBA00022670"/>
    </source>
</evidence>
<dbReference type="GO" id="GO:0006508">
    <property type="term" value="P:proteolysis"/>
    <property type="evidence" value="ECO:0007669"/>
    <property type="project" value="UniProtKB-KW"/>
</dbReference>
<feature type="domain" description="Tripeptidyl peptidase II second Ig-like" evidence="8">
    <location>
        <begin position="564"/>
        <end position="750"/>
    </location>
</feature>
<feature type="compositionally biased region" description="Basic and acidic residues" evidence="6">
    <location>
        <begin position="828"/>
        <end position="842"/>
    </location>
</feature>
<feature type="region of interest" description="Disordered" evidence="6">
    <location>
        <begin position="791"/>
        <end position="852"/>
    </location>
</feature>
<evidence type="ECO:0000313" key="11">
    <source>
        <dbReference type="EMBL" id="GAU91710.1"/>
    </source>
</evidence>
<organism evidence="11 12">
    <name type="scientific">Ramazzottius varieornatus</name>
    <name type="common">Water bear</name>
    <name type="synonym">Tardigrade</name>
    <dbReference type="NCBI Taxonomy" id="947166"/>
    <lineage>
        <taxon>Eukaryota</taxon>
        <taxon>Metazoa</taxon>
        <taxon>Ecdysozoa</taxon>
        <taxon>Tardigrada</taxon>
        <taxon>Eutardigrada</taxon>
        <taxon>Parachela</taxon>
        <taxon>Hypsibioidea</taxon>
        <taxon>Ramazzottiidae</taxon>
        <taxon>Ramazzottius</taxon>
    </lineage>
</organism>
<feature type="domain" description="Peptidase S8/S53" evidence="7">
    <location>
        <begin position="17"/>
        <end position="263"/>
    </location>
</feature>
<dbReference type="EMBL" id="BDGG01000002">
    <property type="protein sequence ID" value="GAU91710.1"/>
    <property type="molecule type" value="Genomic_DNA"/>
</dbReference>
<feature type="compositionally biased region" description="Polar residues" evidence="6">
    <location>
        <begin position="804"/>
        <end position="825"/>
    </location>
</feature>
<evidence type="ECO:0000259" key="10">
    <source>
        <dbReference type="Pfam" id="PF21316"/>
    </source>
</evidence>
<feature type="domain" description="Tripeptidyl-peptidase II galactose-binding" evidence="10">
    <location>
        <begin position="424"/>
        <end position="524"/>
    </location>
</feature>
<reference evidence="11 12" key="1">
    <citation type="journal article" date="2016" name="Nat. Commun.">
        <title>Extremotolerant tardigrade genome and improved radiotolerance of human cultured cells by tardigrade-unique protein.</title>
        <authorList>
            <person name="Hashimoto T."/>
            <person name="Horikawa D.D."/>
            <person name="Saito Y."/>
            <person name="Kuwahara H."/>
            <person name="Kozuka-Hata H."/>
            <person name="Shin-I T."/>
            <person name="Minakuchi Y."/>
            <person name="Ohishi K."/>
            <person name="Motoyama A."/>
            <person name="Aizu T."/>
            <person name="Enomoto A."/>
            <person name="Kondo K."/>
            <person name="Tanaka S."/>
            <person name="Hara Y."/>
            <person name="Koshikawa S."/>
            <person name="Sagara H."/>
            <person name="Miura T."/>
            <person name="Yokobori S."/>
            <person name="Miyagawa K."/>
            <person name="Suzuki Y."/>
            <person name="Kubo T."/>
            <person name="Oyama M."/>
            <person name="Kohara Y."/>
            <person name="Fujiyama A."/>
            <person name="Arakawa K."/>
            <person name="Katayama T."/>
            <person name="Toyoda A."/>
            <person name="Kunieda T."/>
        </authorList>
    </citation>
    <scope>NUCLEOTIDE SEQUENCE [LARGE SCALE GENOMIC DNA]</scope>
    <source>
        <strain evidence="11 12">YOKOZUNA-1</strain>
    </source>
</reference>
<dbReference type="PROSITE" id="PS51892">
    <property type="entry name" value="SUBTILASE"/>
    <property type="match status" value="1"/>
</dbReference>
<dbReference type="InterPro" id="IPR050131">
    <property type="entry name" value="Peptidase_S8_subtilisin-like"/>
</dbReference>
<sequence length="852" mass="94222">MYFAGGIYQLNYTINIHEEGNRIEFVVPQEHGTHVACIAAGCFPEAPERNGLAPGCQIVSIKIGHTLLDGSNETGTSLVRAFLYCMKNQVDIVNISYNEPYNWSNGGRVFEAIEIAVKEYGIVVCVAAGNAGPGFSTVGSLPASPYTLGIGALVTADMMKEIYGMSYRHPSQMFNWTSRGPALNGDIGVNICAPGGAIASIPTYTLQNSTLMNGTSMASPNACGAITTILSGLRAKKLPWSAFHVRRALENTAKKLDTSCDARMAHGAGIVQCQEAFNWLVNYAEEMERDVDISVKVGSSGGGIYIRRQPHLSQDSIYTVTVQVSFPKKKMELYQDMPKFHMAVTLTASEEWVRCAECLSLSTGDKAFKVEVRASRLKPGCHFAAVYGFDASKPDKGYVFMVPITVCLPERGTEWSVERAGEPFRPGHAVRRYLTVPQGATWAEWRLEVTDTFEEDAGASSQTKEASSIMNFEYHAMQLADDAQYKRHMFKEATALPVKRLVSACFPISDRLGVLELAISLFWNRAASVSLNWTLDFHGLKPTVPEIVYQEGEAYYRLDVDTGCRSEFWQPSTTLTHLIQPIRPTEFALSALPFPRDTWPDGRITLQLVLQYSFKVDKNATVEVTCPVLLDFLYENEIEGQMWKLYDSNKRLLRCGEARVMRKIDFTAKLTKGEYTIHLQLRHDNRKILESFQDCVLYLRKKLSTPLSFDIVPSYLAALRGAEDKIKPTVLSGGQSTHCFLVPPSLEKLGSKPHGGYVLDGWLYFATARDQPADARRNAGAYKLKYVLSEPGKGKAKGSGATKPQSSVATSKSDVSVGLATTSEEPPSDNKKAEEDKTKDTLEDPILNHQLR</sequence>
<dbReference type="GO" id="GO:0004252">
    <property type="term" value="F:serine-type endopeptidase activity"/>
    <property type="evidence" value="ECO:0007669"/>
    <property type="project" value="InterPro"/>
</dbReference>
<dbReference type="InterPro" id="IPR000209">
    <property type="entry name" value="Peptidase_S8/S53_dom"/>
</dbReference>
<keyword evidence="3" id="KW-0378">Hydrolase</keyword>
<dbReference type="InterPro" id="IPR023828">
    <property type="entry name" value="Peptidase_S8_Ser-AS"/>
</dbReference>
<keyword evidence="2" id="KW-0645">Protease</keyword>
<proteinExistence type="inferred from homology"/>
<dbReference type="GO" id="GO:0005829">
    <property type="term" value="C:cytosol"/>
    <property type="evidence" value="ECO:0007669"/>
    <property type="project" value="TreeGrafter"/>
</dbReference>
<evidence type="ECO:0000259" key="8">
    <source>
        <dbReference type="Pfam" id="PF12580"/>
    </source>
</evidence>
<protein>
    <submittedName>
        <fullName evidence="11">Uncharacterized protein</fullName>
    </submittedName>
</protein>
<dbReference type="PANTHER" id="PTHR43806">
    <property type="entry name" value="PEPTIDASE S8"/>
    <property type="match status" value="1"/>
</dbReference>
<dbReference type="Pfam" id="PF21223">
    <property type="entry name" value="TPPII_Ig-like-1"/>
    <property type="match status" value="1"/>
</dbReference>
<dbReference type="GO" id="GO:0008240">
    <property type="term" value="F:tripeptidyl-peptidase activity"/>
    <property type="evidence" value="ECO:0007669"/>
    <property type="project" value="TreeGrafter"/>
</dbReference>
<dbReference type="OrthoDB" id="10256524at2759"/>
<gene>
    <name evidence="11" type="primary">RvY_03915-1</name>
    <name evidence="11" type="synonym">RvY_03915.1</name>
    <name evidence="11" type="ORF">RvY_03915</name>
</gene>
<dbReference type="Proteomes" id="UP000186922">
    <property type="component" value="Unassembled WGS sequence"/>
</dbReference>
<dbReference type="InterPro" id="IPR048383">
    <property type="entry name" value="TPPII_Ig-like-1"/>
</dbReference>
<name>A0A1D1UT75_RAMVA</name>
<keyword evidence="4" id="KW-0720">Serine protease</keyword>
<evidence type="ECO:0000259" key="7">
    <source>
        <dbReference type="Pfam" id="PF00082"/>
    </source>
</evidence>
<dbReference type="Gene3D" id="3.40.50.200">
    <property type="entry name" value="Peptidase S8/S53 domain"/>
    <property type="match status" value="1"/>
</dbReference>
<dbReference type="InterPro" id="IPR046940">
    <property type="entry name" value="TPPII_Ig-like_sf"/>
</dbReference>
<accession>A0A1D1UT75</accession>
<evidence type="ECO:0000256" key="4">
    <source>
        <dbReference type="ARBA" id="ARBA00022825"/>
    </source>
</evidence>
<dbReference type="InterPro" id="IPR022229">
    <property type="entry name" value="TPPII_Ig-like-2"/>
</dbReference>
<comment type="similarity">
    <text evidence="1 5">Belongs to the peptidase S8 family.</text>
</comment>
<dbReference type="SUPFAM" id="SSF52743">
    <property type="entry name" value="Subtilisin-like"/>
    <property type="match status" value="1"/>
</dbReference>
<dbReference type="STRING" id="947166.A0A1D1UT75"/>
<comment type="caution">
    <text evidence="11">The sequence shown here is derived from an EMBL/GenBank/DDBJ whole genome shotgun (WGS) entry which is preliminary data.</text>
</comment>
<evidence type="ECO:0000256" key="3">
    <source>
        <dbReference type="ARBA" id="ARBA00022801"/>
    </source>
</evidence>
<evidence type="ECO:0000313" key="12">
    <source>
        <dbReference type="Proteomes" id="UP000186922"/>
    </source>
</evidence>
<dbReference type="Gene3D" id="2.60.40.3170">
    <property type="match status" value="1"/>
</dbReference>
<evidence type="ECO:0000256" key="5">
    <source>
        <dbReference type="PROSITE-ProRule" id="PRU01240"/>
    </source>
</evidence>
<feature type="domain" description="Tripeptidyl-peptidase II first Ig-like" evidence="9">
    <location>
        <begin position="293"/>
        <end position="406"/>
    </location>
</feature>
<dbReference type="Pfam" id="PF12580">
    <property type="entry name" value="TPPII"/>
    <property type="match status" value="1"/>
</dbReference>
<dbReference type="PANTHER" id="PTHR43806:SF14">
    <property type="entry name" value="TRIPEPTIDYL-PEPTIDASE 2"/>
    <property type="match status" value="1"/>
</dbReference>
<dbReference type="Pfam" id="PF00082">
    <property type="entry name" value="Peptidase_S8"/>
    <property type="match status" value="1"/>
</dbReference>
<dbReference type="InterPro" id="IPR036852">
    <property type="entry name" value="Peptidase_S8/S53_dom_sf"/>
</dbReference>
<evidence type="ECO:0000256" key="1">
    <source>
        <dbReference type="ARBA" id="ARBA00011073"/>
    </source>
</evidence>
<evidence type="ECO:0000256" key="6">
    <source>
        <dbReference type="SAM" id="MobiDB-lite"/>
    </source>
</evidence>
<dbReference type="PROSITE" id="PS00138">
    <property type="entry name" value="SUBTILASE_SER"/>
    <property type="match status" value="1"/>
</dbReference>
<evidence type="ECO:0000259" key="9">
    <source>
        <dbReference type="Pfam" id="PF21223"/>
    </source>
</evidence>
<dbReference type="AlphaFoldDB" id="A0A1D1UT75"/>
<dbReference type="InterPro" id="IPR048384">
    <property type="entry name" value="TPPII_GBD"/>
</dbReference>
<keyword evidence="12" id="KW-1185">Reference proteome</keyword>
<comment type="caution">
    <text evidence="5">Lacks conserved residue(s) required for the propagation of feature annotation.</text>
</comment>